<dbReference type="Proteomes" id="UP000093000">
    <property type="component" value="Unassembled WGS sequence"/>
</dbReference>
<evidence type="ECO:0000313" key="3">
    <source>
        <dbReference type="Proteomes" id="UP000093000"/>
    </source>
</evidence>
<evidence type="ECO:0000313" key="2">
    <source>
        <dbReference type="EMBL" id="OBZ80118.1"/>
    </source>
</evidence>
<feature type="region of interest" description="Disordered" evidence="1">
    <location>
        <begin position="1"/>
        <end position="20"/>
    </location>
</feature>
<sequence>MAFHTTERGASSKRQVEAPEWIERDIREAQDTKPTDMEDTFNTVRAKRLLCIQSILLSEYLIVQPYLQATNNAATKMYNENKVELPKWSDGN</sequence>
<comment type="caution">
    <text evidence="2">The sequence shown here is derived from an EMBL/GenBank/DDBJ whole genome shotgun (WGS) entry which is preliminary data.</text>
</comment>
<keyword evidence="3" id="KW-1185">Reference proteome</keyword>
<dbReference type="AlphaFoldDB" id="A0A1C7MTG0"/>
<gene>
    <name evidence="2" type="ORF">A0J61_11833</name>
</gene>
<reference evidence="2 3" key="1">
    <citation type="submission" date="2016-03" db="EMBL/GenBank/DDBJ databases">
        <title>Choanephora cucurbitarum.</title>
        <authorList>
            <person name="Min B."/>
            <person name="Park H."/>
            <person name="Park J.-H."/>
            <person name="Shin H.-D."/>
            <person name="Choi I.-G."/>
        </authorList>
    </citation>
    <scope>NUCLEOTIDE SEQUENCE [LARGE SCALE GENOMIC DNA]</scope>
    <source>
        <strain evidence="2 3">KUS-F28377</strain>
    </source>
</reference>
<dbReference type="EMBL" id="LUGH01002561">
    <property type="protein sequence ID" value="OBZ80118.1"/>
    <property type="molecule type" value="Genomic_DNA"/>
</dbReference>
<protein>
    <submittedName>
        <fullName evidence="2">Uncharacterized protein</fullName>
    </submittedName>
</protein>
<proteinExistence type="predicted"/>
<organism evidence="2 3">
    <name type="scientific">Choanephora cucurbitarum</name>
    <dbReference type="NCBI Taxonomy" id="101091"/>
    <lineage>
        <taxon>Eukaryota</taxon>
        <taxon>Fungi</taxon>
        <taxon>Fungi incertae sedis</taxon>
        <taxon>Mucoromycota</taxon>
        <taxon>Mucoromycotina</taxon>
        <taxon>Mucoromycetes</taxon>
        <taxon>Mucorales</taxon>
        <taxon>Mucorineae</taxon>
        <taxon>Choanephoraceae</taxon>
        <taxon>Choanephoroideae</taxon>
        <taxon>Choanephora</taxon>
    </lineage>
</organism>
<dbReference type="InParanoid" id="A0A1C7MTG0"/>
<name>A0A1C7MTG0_9FUNG</name>
<evidence type="ECO:0000256" key="1">
    <source>
        <dbReference type="SAM" id="MobiDB-lite"/>
    </source>
</evidence>
<accession>A0A1C7MTG0</accession>